<feature type="transmembrane region" description="Helical" evidence="1">
    <location>
        <begin position="114"/>
        <end position="133"/>
    </location>
</feature>
<evidence type="ECO:0008006" key="4">
    <source>
        <dbReference type="Google" id="ProtNLM"/>
    </source>
</evidence>
<keyword evidence="3" id="KW-1185">Reference proteome</keyword>
<gene>
    <name evidence="2" type="ORF">ACFPIH_09520</name>
</gene>
<dbReference type="Proteomes" id="UP001595839">
    <property type="component" value="Unassembled WGS sequence"/>
</dbReference>
<protein>
    <recommendedName>
        <fullName evidence="4">PH domain-containing protein</fullName>
    </recommendedName>
</protein>
<feature type="transmembrane region" description="Helical" evidence="1">
    <location>
        <begin position="165"/>
        <end position="187"/>
    </location>
</feature>
<feature type="transmembrane region" description="Helical" evidence="1">
    <location>
        <begin position="199"/>
        <end position="217"/>
    </location>
</feature>
<name>A0ABV9AIR8_9ACTN</name>
<evidence type="ECO:0000313" key="2">
    <source>
        <dbReference type="EMBL" id="MFC4499769.1"/>
    </source>
</evidence>
<evidence type="ECO:0000313" key="3">
    <source>
        <dbReference type="Proteomes" id="UP001595839"/>
    </source>
</evidence>
<reference evidence="3" key="1">
    <citation type="journal article" date="2019" name="Int. J. Syst. Evol. Microbiol.">
        <title>The Global Catalogue of Microorganisms (GCM) 10K type strain sequencing project: providing services to taxonomists for standard genome sequencing and annotation.</title>
        <authorList>
            <consortium name="The Broad Institute Genomics Platform"/>
            <consortium name="The Broad Institute Genome Sequencing Center for Infectious Disease"/>
            <person name="Wu L."/>
            <person name="Ma J."/>
        </authorList>
    </citation>
    <scope>NUCLEOTIDE SEQUENCE [LARGE SCALE GENOMIC DNA]</scope>
    <source>
        <strain evidence="3">CGMCC 4.7177</strain>
    </source>
</reference>
<dbReference type="RefSeq" id="WP_381165540.1">
    <property type="nucleotide sequence ID" value="NZ_JBHSFK010000005.1"/>
</dbReference>
<proteinExistence type="predicted"/>
<keyword evidence="1" id="KW-1133">Transmembrane helix</keyword>
<feature type="transmembrane region" description="Helical" evidence="1">
    <location>
        <begin position="524"/>
        <end position="543"/>
    </location>
</feature>
<comment type="caution">
    <text evidence="2">The sequence shown here is derived from an EMBL/GenBank/DDBJ whole genome shotgun (WGS) entry which is preliminary data.</text>
</comment>
<keyword evidence="1" id="KW-0472">Membrane</keyword>
<keyword evidence="1" id="KW-0812">Transmembrane</keyword>
<organism evidence="2 3">
    <name type="scientific">Streptomyces vulcanius</name>
    <dbReference type="NCBI Taxonomy" id="1441876"/>
    <lineage>
        <taxon>Bacteria</taxon>
        <taxon>Bacillati</taxon>
        <taxon>Actinomycetota</taxon>
        <taxon>Actinomycetes</taxon>
        <taxon>Kitasatosporales</taxon>
        <taxon>Streptomycetaceae</taxon>
        <taxon>Streptomyces</taxon>
    </lineage>
</organism>
<accession>A0ABV9AIR8</accession>
<sequence>MSTHADEVLRLPRGLVPGGCPDWDRVGAERWVRELPARWVPLRARMSLAVVLPMGAVSGAATLGEFGQLPGWAAAVVFLQVVWVVYRPEAALVFAPVGAVVVVALGDWPWIVRGVIVGALVVVGTAAALRLAARRSQRAVALEAAGGVTAVLPEAVGGRPERGGFLFGFGVVTVVAGGVLYATAGLWPAADDRQGAPAAGWALAGLGLTLALSGALARRRAVGLRAGPVPVLRVLVRDGEAGDPEVFAADDTGALRPLFTVATREAGDQEEDGDEEEELPELFDDERVGPLREAVLYGVPSDGAEVVLLAAAAKVGEAPVVEVGTGPVRPVSAGTVWLRDRRERGRAAQEVVYEARRRGVAERIAAEGAGAVVKVRRWRAGWADWISVTVVVLYGVWFTGTFGWWRYVWGLGLVLLAARVLPRLLAWRVTADREGLWFNGFRGVRQLAWDDVRAVRCRGVGLRIVGTPESFGEWSVDAFRWPWLERRLGVLHPYERTAAEITAMWRDPELRPVGVSDVRQRGSALWPSGVAIAVFGVTAVFLLL</sequence>
<feature type="transmembrane region" description="Helical" evidence="1">
    <location>
        <begin position="382"/>
        <end position="398"/>
    </location>
</feature>
<evidence type="ECO:0000256" key="1">
    <source>
        <dbReference type="SAM" id="Phobius"/>
    </source>
</evidence>
<dbReference type="EMBL" id="JBHSFK010000005">
    <property type="protein sequence ID" value="MFC4499769.1"/>
    <property type="molecule type" value="Genomic_DNA"/>
</dbReference>
<feature type="transmembrane region" description="Helical" evidence="1">
    <location>
        <begin position="91"/>
        <end position="108"/>
    </location>
</feature>